<sequence>MDGSQGNRQGSYFYPANMQGNQTWDNFYPTVNPVPPLPIGYHVPMNILTPGYYLHGSHLQDFQYFVVIDFEATCDKEKVPKPQEIIEFPSVVVNSRTGQLEDSFQTYVRPVCHPILTDFCKDLTGIRQNQVDQGVSLSRALLMHDGWLEGNGIKHTNFAVVTWSNWDCRVMLESECKFKKISKPPYFNRWIDLKVPFQQVFQGMRCNLQQAVQHVGLTWEGRAHCGLDDARNTARLLAHFLYCGFKFSITSWIDGQPAAIDATTISSRYDNYLHHWFYNERYTYCFCGVLSTKCQVRKPGPNHGRFFFGCGIWSATRRSCCRYFEWV</sequence>
<evidence type="ECO:0000256" key="6">
    <source>
        <dbReference type="ARBA" id="ARBA00022839"/>
    </source>
</evidence>
<dbReference type="InterPro" id="IPR047201">
    <property type="entry name" value="ERI-1_3'hExo-like"/>
</dbReference>
<keyword evidence="1" id="KW-0540">Nuclease</keyword>
<feature type="domain" description="GRF-type" evidence="8">
    <location>
        <begin position="285"/>
        <end position="327"/>
    </location>
</feature>
<dbReference type="SUPFAM" id="SSF53098">
    <property type="entry name" value="Ribonuclease H-like"/>
    <property type="match status" value="1"/>
</dbReference>
<dbReference type="InterPro" id="IPR013520">
    <property type="entry name" value="Ribonucl_H"/>
</dbReference>
<dbReference type="SMART" id="SM00479">
    <property type="entry name" value="EXOIII"/>
    <property type="match status" value="1"/>
</dbReference>
<dbReference type="PANTHER" id="PTHR23044:SF61">
    <property type="entry name" value="3'-5' EXORIBONUCLEASE 1-RELATED"/>
    <property type="match status" value="1"/>
</dbReference>
<dbReference type="PROSITE" id="PS51999">
    <property type="entry name" value="ZF_GRF"/>
    <property type="match status" value="1"/>
</dbReference>
<keyword evidence="4" id="KW-0378">Hydrolase</keyword>
<protein>
    <submittedName>
        <fullName evidence="9">ERI1 exoribonuclease</fullName>
    </submittedName>
</protein>
<dbReference type="STRING" id="29655.A0A0K9P359"/>
<keyword evidence="6" id="KW-0269">Exonuclease</keyword>
<dbReference type="EMBL" id="LFYR01001330">
    <property type="protein sequence ID" value="KMZ62647.1"/>
    <property type="molecule type" value="Genomic_DNA"/>
</dbReference>
<dbReference type="Proteomes" id="UP000036987">
    <property type="component" value="Unassembled WGS sequence"/>
</dbReference>
<dbReference type="FunFam" id="3.30.420.10:FF:000068">
    <property type="entry name" value="Exonuclease domain-containing protein 1"/>
    <property type="match status" value="1"/>
</dbReference>
<dbReference type="InterPro" id="IPR012337">
    <property type="entry name" value="RNaseH-like_sf"/>
</dbReference>
<keyword evidence="10" id="KW-1185">Reference proteome</keyword>
<dbReference type="OrthoDB" id="448399at2759"/>
<dbReference type="GO" id="GO:0000175">
    <property type="term" value="F:3'-5'-RNA exonuclease activity"/>
    <property type="evidence" value="ECO:0007669"/>
    <property type="project" value="InterPro"/>
</dbReference>
<keyword evidence="2" id="KW-0479">Metal-binding</keyword>
<dbReference type="GO" id="GO:0003676">
    <property type="term" value="F:nucleic acid binding"/>
    <property type="evidence" value="ECO:0007669"/>
    <property type="project" value="InterPro"/>
</dbReference>
<evidence type="ECO:0000259" key="8">
    <source>
        <dbReference type="PROSITE" id="PS51999"/>
    </source>
</evidence>
<evidence type="ECO:0000256" key="7">
    <source>
        <dbReference type="PROSITE-ProRule" id="PRU01343"/>
    </source>
</evidence>
<keyword evidence="3 7" id="KW-0863">Zinc-finger</keyword>
<evidence type="ECO:0000256" key="2">
    <source>
        <dbReference type="ARBA" id="ARBA00022723"/>
    </source>
</evidence>
<proteinExistence type="predicted"/>
<dbReference type="CDD" id="cd06133">
    <property type="entry name" value="ERI-1_3'hExo_like"/>
    <property type="match status" value="1"/>
</dbReference>
<dbReference type="Gene3D" id="3.30.420.10">
    <property type="entry name" value="Ribonuclease H-like superfamily/Ribonuclease H"/>
    <property type="match status" value="1"/>
</dbReference>
<evidence type="ECO:0000313" key="10">
    <source>
        <dbReference type="Proteomes" id="UP000036987"/>
    </source>
</evidence>
<keyword evidence="5" id="KW-0862">Zinc</keyword>
<evidence type="ECO:0000256" key="5">
    <source>
        <dbReference type="ARBA" id="ARBA00022833"/>
    </source>
</evidence>
<dbReference type="InterPro" id="IPR051274">
    <property type="entry name" value="3-5_Exoribonuclease"/>
</dbReference>
<evidence type="ECO:0000256" key="4">
    <source>
        <dbReference type="ARBA" id="ARBA00022801"/>
    </source>
</evidence>
<dbReference type="AlphaFoldDB" id="A0A0K9P359"/>
<comment type="caution">
    <text evidence="9">The sequence shown here is derived from an EMBL/GenBank/DDBJ whole genome shotgun (WGS) entry which is preliminary data.</text>
</comment>
<dbReference type="Pfam" id="PF00929">
    <property type="entry name" value="RNase_T"/>
    <property type="match status" value="1"/>
</dbReference>
<dbReference type="PANTHER" id="PTHR23044">
    <property type="entry name" value="3'-5' EXONUCLEASE ERI1-RELATED"/>
    <property type="match status" value="1"/>
</dbReference>
<accession>A0A0K9P359</accession>
<gene>
    <name evidence="9" type="ORF">ZOSMA_44G00470</name>
</gene>
<evidence type="ECO:0000313" key="9">
    <source>
        <dbReference type="EMBL" id="KMZ62647.1"/>
    </source>
</evidence>
<reference evidence="10" key="1">
    <citation type="journal article" date="2016" name="Nature">
        <title>The genome of the seagrass Zostera marina reveals angiosperm adaptation to the sea.</title>
        <authorList>
            <person name="Olsen J.L."/>
            <person name="Rouze P."/>
            <person name="Verhelst B."/>
            <person name="Lin Y.-C."/>
            <person name="Bayer T."/>
            <person name="Collen J."/>
            <person name="Dattolo E."/>
            <person name="De Paoli E."/>
            <person name="Dittami S."/>
            <person name="Maumus F."/>
            <person name="Michel G."/>
            <person name="Kersting A."/>
            <person name="Lauritano C."/>
            <person name="Lohaus R."/>
            <person name="Toepel M."/>
            <person name="Tonon T."/>
            <person name="Vanneste K."/>
            <person name="Amirebrahimi M."/>
            <person name="Brakel J."/>
            <person name="Bostroem C."/>
            <person name="Chovatia M."/>
            <person name="Grimwood J."/>
            <person name="Jenkins J.W."/>
            <person name="Jueterbock A."/>
            <person name="Mraz A."/>
            <person name="Stam W.T."/>
            <person name="Tice H."/>
            <person name="Bornberg-Bauer E."/>
            <person name="Green P.J."/>
            <person name="Pearson G.A."/>
            <person name="Procaccini G."/>
            <person name="Duarte C.M."/>
            <person name="Schmutz J."/>
            <person name="Reusch T.B.H."/>
            <person name="Van de Peer Y."/>
        </authorList>
    </citation>
    <scope>NUCLEOTIDE SEQUENCE [LARGE SCALE GENOMIC DNA]</scope>
    <source>
        <strain evidence="10">cv. Finnish</strain>
    </source>
</reference>
<evidence type="ECO:0000256" key="1">
    <source>
        <dbReference type="ARBA" id="ARBA00022722"/>
    </source>
</evidence>
<dbReference type="GO" id="GO:0008270">
    <property type="term" value="F:zinc ion binding"/>
    <property type="evidence" value="ECO:0007669"/>
    <property type="project" value="UniProtKB-KW"/>
</dbReference>
<name>A0A0K9P359_ZOSMR</name>
<dbReference type="InterPro" id="IPR010666">
    <property type="entry name" value="Znf_GRF"/>
</dbReference>
<dbReference type="OMA" id="DAMNTAC"/>
<organism evidence="9 10">
    <name type="scientific">Zostera marina</name>
    <name type="common">Eelgrass</name>
    <dbReference type="NCBI Taxonomy" id="29655"/>
    <lineage>
        <taxon>Eukaryota</taxon>
        <taxon>Viridiplantae</taxon>
        <taxon>Streptophyta</taxon>
        <taxon>Embryophyta</taxon>
        <taxon>Tracheophyta</taxon>
        <taxon>Spermatophyta</taxon>
        <taxon>Magnoliopsida</taxon>
        <taxon>Liliopsida</taxon>
        <taxon>Zosteraceae</taxon>
        <taxon>Zostera</taxon>
    </lineage>
</organism>
<dbReference type="InterPro" id="IPR036397">
    <property type="entry name" value="RNaseH_sf"/>
</dbReference>
<evidence type="ECO:0000256" key="3">
    <source>
        <dbReference type="ARBA" id="ARBA00022771"/>
    </source>
</evidence>